<protein>
    <submittedName>
        <fullName evidence="2">Uncharacterized protein</fullName>
    </submittedName>
</protein>
<sequence length="74" mass="8647">MILCLRFSKRCRLTRNHQSGYHGDTSETPMTNISLGVSDGEVREVGPQERRDTHQDGKRWVRSTQYSVKERRLV</sequence>
<dbReference type="Proteomes" id="UP001519460">
    <property type="component" value="Unassembled WGS sequence"/>
</dbReference>
<feature type="compositionally biased region" description="Polar residues" evidence="1">
    <location>
        <begin position="26"/>
        <end position="35"/>
    </location>
</feature>
<evidence type="ECO:0000256" key="1">
    <source>
        <dbReference type="SAM" id="MobiDB-lite"/>
    </source>
</evidence>
<keyword evidence="3" id="KW-1185">Reference proteome</keyword>
<evidence type="ECO:0000313" key="2">
    <source>
        <dbReference type="EMBL" id="KAK7487503.1"/>
    </source>
</evidence>
<accession>A0ABD0KKF5</accession>
<proteinExistence type="predicted"/>
<reference evidence="2 3" key="1">
    <citation type="journal article" date="2023" name="Sci. Data">
        <title>Genome assembly of the Korean intertidal mud-creeper Batillaria attramentaria.</title>
        <authorList>
            <person name="Patra A.K."/>
            <person name="Ho P.T."/>
            <person name="Jun S."/>
            <person name="Lee S.J."/>
            <person name="Kim Y."/>
            <person name="Won Y.J."/>
        </authorList>
    </citation>
    <scope>NUCLEOTIDE SEQUENCE [LARGE SCALE GENOMIC DNA]</scope>
    <source>
        <strain evidence="2">Wonlab-2016</strain>
    </source>
</reference>
<gene>
    <name evidence="2" type="ORF">BaRGS_00021205</name>
</gene>
<organism evidence="2 3">
    <name type="scientific">Batillaria attramentaria</name>
    <dbReference type="NCBI Taxonomy" id="370345"/>
    <lineage>
        <taxon>Eukaryota</taxon>
        <taxon>Metazoa</taxon>
        <taxon>Spiralia</taxon>
        <taxon>Lophotrochozoa</taxon>
        <taxon>Mollusca</taxon>
        <taxon>Gastropoda</taxon>
        <taxon>Caenogastropoda</taxon>
        <taxon>Sorbeoconcha</taxon>
        <taxon>Cerithioidea</taxon>
        <taxon>Batillariidae</taxon>
        <taxon>Batillaria</taxon>
    </lineage>
</organism>
<feature type="region of interest" description="Disordered" evidence="1">
    <location>
        <begin position="16"/>
        <end position="62"/>
    </location>
</feature>
<dbReference type="EMBL" id="JACVVK020000163">
    <property type="protein sequence ID" value="KAK7487503.1"/>
    <property type="molecule type" value="Genomic_DNA"/>
</dbReference>
<dbReference type="AlphaFoldDB" id="A0ABD0KKF5"/>
<name>A0ABD0KKF5_9CAEN</name>
<feature type="compositionally biased region" description="Basic and acidic residues" evidence="1">
    <location>
        <begin position="40"/>
        <end position="59"/>
    </location>
</feature>
<evidence type="ECO:0000313" key="3">
    <source>
        <dbReference type="Proteomes" id="UP001519460"/>
    </source>
</evidence>
<comment type="caution">
    <text evidence="2">The sequence shown here is derived from an EMBL/GenBank/DDBJ whole genome shotgun (WGS) entry which is preliminary data.</text>
</comment>